<dbReference type="AlphaFoldDB" id="A0A261SIV9"/>
<proteinExistence type="predicted"/>
<comment type="caution">
    <text evidence="1">The sequence shown here is derived from an EMBL/GenBank/DDBJ whole genome shotgun (WGS) entry which is preliminary data.</text>
</comment>
<keyword evidence="2" id="KW-1185">Reference proteome</keyword>
<accession>A0A261SIV9</accession>
<name>A0A261SIV9_9BORD</name>
<gene>
    <name evidence="1" type="ORF">CAL29_02825</name>
</gene>
<sequence>MLKTGVCRAQLPSREGMIAQPCHQGQEQLMVHAGPVGHCAVAEFDAFASVDGRLPMQKGMVLRTC</sequence>
<dbReference type="Proteomes" id="UP000216020">
    <property type="component" value="Unassembled WGS sequence"/>
</dbReference>
<organism evidence="1 2">
    <name type="scientific">Bordetella genomosp. 10</name>
    <dbReference type="NCBI Taxonomy" id="1416804"/>
    <lineage>
        <taxon>Bacteria</taxon>
        <taxon>Pseudomonadati</taxon>
        <taxon>Pseudomonadota</taxon>
        <taxon>Betaproteobacteria</taxon>
        <taxon>Burkholderiales</taxon>
        <taxon>Alcaligenaceae</taxon>
        <taxon>Bordetella</taxon>
    </lineage>
</organism>
<reference evidence="2" key="1">
    <citation type="submission" date="2017-05" db="EMBL/GenBank/DDBJ databases">
        <title>Complete and WGS of Bordetella genogroups.</title>
        <authorList>
            <person name="Spilker T."/>
            <person name="Lipuma J."/>
        </authorList>
    </citation>
    <scope>NUCLEOTIDE SEQUENCE [LARGE SCALE GENOMIC DNA]</scope>
    <source>
        <strain evidence="2">AU16122</strain>
    </source>
</reference>
<evidence type="ECO:0000313" key="1">
    <source>
        <dbReference type="EMBL" id="OZI37368.1"/>
    </source>
</evidence>
<dbReference type="EMBL" id="NEVM01000001">
    <property type="protein sequence ID" value="OZI37368.1"/>
    <property type="molecule type" value="Genomic_DNA"/>
</dbReference>
<protein>
    <submittedName>
        <fullName evidence="1">Uncharacterized protein</fullName>
    </submittedName>
</protein>
<evidence type="ECO:0000313" key="2">
    <source>
        <dbReference type="Proteomes" id="UP000216020"/>
    </source>
</evidence>